<comment type="caution">
    <text evidence="2">The sequence shown here is derived from an EMBL/GenBank/DDBJ whole genome shotgun (WGS) entry which is preliminary data.</text>
</comment>
<dbReference type="PIRSF" id="PIRSF005956">
    <property type="entry name" value="BtpA"/>
    <property type="match status" value="1"/>
</dbReference>
<protein>
    <submittedName>
        <fullName evidence="2">Photosystem I assembly BtpA</fullName>
    </submittedName>
</protein>
<sequence>MVEGGSKFLIGVVHLPRLPNTSYRGEISISSLIDKAVEDASLLVNEGFDAVLIENFGDSPYLKRVRDPLTIASMTVIVKEVVKNVKAPVGINLLRNSGREAYSIAVATGAKFIRVNALVETLVTDSGVIEPEAPKLRSVRINYPGVEIFADVVCKHAASLTFTHKYHQLLGLSDKAYDEALESLVSDLIERGGANAIVVTGLKTGVEPEEYLLKKVKEFSKVPILIGSGLNPQNAGKLLKYADGAIVGSYIRENGKAGNPISLSRVRELIKAVKDL</sequence>
<reference evidence="2 3" key="1">
    <citation type="journal article" date="2018" name="Syst. Appl. Microbiol.">
        <title>A new symbiotic nanoarchaeote (Candidatus Nanoclepta minutus) and its host (Zestosphaera tikiterensis gen. nov., sp. nov.) from a New Zealand hot spring.</title>
        <authorList>
            <person name="St John E."/>
            <person name="Liu Y."/>
            <person name="Podar M."/>
            <person name="Stott M.B."/>
            <person name="Meneghin J."/>
            <person name="Chen Z."/>
            <person name="Lagutin K."/>
            <person name="Mitchell K."/>
            <person name="Reysenbach A.L."/>
        </authorList>
    </citation>
    <scope>NUCLEOTIDE SEQUENCE [LARGE SCALE GENOMIC DNA]</scope>
    <source>
        <strain evidence="2">NZ3</strain>
    </source>
</reference>
<evidence type="ECO:0000313" key="3">
    <source>
        <dbReference type="Proteomes" id="UP000244093"/>
    </source>
</evidence>
<dbReference type="EMBL" id="NBVN01000001">
    <property type="protein sequence ID" value="PUA33957.1"/>
    <property type="molecule type" value="Genomic_DNA"/>
</dbReference>
<dbReference type="Gene3D" id="3.20.20.70">
    <property type="entry name" value="Aldolase class I"/>
    <property type="match status" value="1"/>
</dbReference>
<dbReference type="InterPro" id="IPR011060">
    <property type="entry name" value="RibuloseP-bd_barrel"/>
</dbReference>
<dbReference type="InterPro" id="IPR013785">
    <property type="entry name" value="Aldolase_TIM"/>
</dbReference>
<evidence type="ECO:0000313" key="2">
    <source>
        <dbReference type="EMBL" id="PUA33957.1"/>
    </source>
</evidence>
<dbReference type="SUPFAM" id="SSF51366">
    <property type="entry name" value="Ribulose-phoshate binding barrel"/>
    <property type="match status" value="1"/>
</dbReference>
<dbReference type="InterPro" id="IPR005137">
    <property type="entry name" value="BtpA"/>
</dbReference>
<dbReference type="PANTHER" id="PTHR21381:SF3">
    <property type="entry name" value="SGC REGION PROTEIN SGCQ-RELATED"/>
    <property type="match status" value="1"/>
</dbReference>
<proteinExistence type="inferred from homology"/>
<dbReference type="Proteomes" id="UP000244093">
    <property type="component" value="Unassembled WGS sequence"/>
</dbReference>
<dbReference type="AlphaFoldDB" id="A0A2R7Y980"/>
<dbReference type="CDD" id="cd04722">
    <property type="entry name" value="TIM_phosphate_binding"/>
    <property type="match status" value="1"/>
</dbReference>
<accession>A0A2R7Y980</accession>
<evidence type="ECO:0000256" key="1">
    <source>
        <dbReference type="ARBA" id="ARBA00006007"/>
    </source>
</evidence>
<dbReference type="NCBIfam" id="TIGR00259">
    <property type="entry name" value="thylakoid_BtpA"/>
    <property type="match status" value="1"/>
</dbReference>
<dbReference type="Pfam" id="PF03437">
    <property type="entry name" value="BtpA"/>
    <property type="match status" value="1"/>
</dbReference>
<comment type="similarity">
    <text evidence="1">Belongs to the BtpA family.</text>
</comment>
<name>A0A2R7Y980_9CREN</name>
<organism evidence="2 3">
    <name type="scientific">Zestosphaera tikiterensis</name>
    <dbReference type="NCBI Taxonomy" id="1973259"/>
    <lineage>
        <taxon>Archaea</taxon>
        <taxon>Thermoproteota</taxon>
        <taxon>Thermoprotei</taxon>
        <taxon>Desulfurococcales</taxon>
        <taxon>Desulfurococcaceae</taxon>
        <taxon>Zestosphaera</taxon>
    </lineage>
</organism>
<dbReference type="PANTHER" id="PTHR21381">
    <property type="entry name" value="ZGC:162297"/>
    <property type="match status" value="1"/>
</dbReference>
<gene>
    <name evidence="2" type="ORF">B7O98_00625</name>
</gene>